<feature type="region of interest" description="Disordered" evidence="1">
    <location>
        <begin position="34"/>
        <end position="59"/>
    </location>
</feature>
<gene>
    <name evidence="3" type="ORF">GCM10020366_06420</name>
</gene>
<dbReference type="Proteomes" id="UP001500483">
    <property type="component" value="Unassembled WGS sequence"/>
</dbReference>
<proteinExistence type="predicted"/>
<dbReference type="InterPro" id="IPR042070">
    <property type="entry name" value="PucR_C-HTH_sf"/>
</dbReference>
<evidence type="ECO:0000259" key="2">
    <source>
        <dbReference type="Pfam" id="PF13556"/>
    </source>
</evidence>
<organism evidence="3 4">
    <name type="scientific">Saccharopolyspora gregorii</name>
    <dbReference type="NCBI Taxonomy" id="33914"/>
    <lineage>
        <taxon>Bacteria</taxon>
        <taxon>Bacillati</taxon>
        <taxon>Actinomycetota</taxon>
        <taxon>Actinomycetes</taxon>
        <taxon>Pseudonocardiales</taxon>
        <taxon>Pseudonocardiaceae</taxon>
        <taxon>Saccharopolyspora</taxon>
    </lineage>
</organism>
<evidence type="ECO:0000313" key="4">
    <source>
        <dbReference type="Proteomes" id="UP001500483"/>
    </source>
</evidence>
<accession>A0ABP6RI48</accession>
<sequence length="110" mass="11482">MRMSADLAVEAALAAQPELAATVAGELLARSTRQRVPPGAGGDGAVLPGPRQAGAGGGDALHVHVNTVRYRLERLAELTGTGVHDAPRADRSHVVDTAGTWWALRTWLGR</sequence>
<dbReference type="Pfam" id="PF13556">
    <property type="entry name" value="HTH_30"/>
    <property type="match status" value="1"/>
</dbReference>
<feature type="domain" description="PucR C-terminal helix-turn-helix" evidence="2">
    <location>
        <begin position="59"/>
        <end position="87"/>
    </location>
</feature>
<dbReference type="Gene3D" id="1.10.10.2840">
    <property type="entry name" value="PucR C-terminal helix-turn-helix domain"/>
    <property type="match status" value="1"/>
</dbReference>
<keyword evidence="4" id="KW-1185">Reference proteome</keyword>
<protein>
    <recommendedName>
        <fullName evidence="2">PucR C-terminal helix-turn-helix domain-containing protein</fullName>
    </recommendedName>
</protein>
<evidence type="ECO:0000256" key="1">
    <source>
        <dbReference type="SAM" id="MobiDB-lite"/>
    </source>
</evidence>
<name>A0ABP6RI48_9PSEU</name>
<evidence type="ECO:0000313" key="3">
    <source>
        <dbReference type="EMBL" id="GAA3353373.1"/>
    </source>
</evidence>
<comment type="caution">
    <text evidence="3">The sequence shown here is derived from an EMBL/GenBank/DDBJ whole genome shotgun (WGS) entry which is preliminary data.</text>
</comment>
<reference evidence="4" key="1">
    <citation type="journal article" date="2019" name="Int. J. Syst. Evol. Microbiol.">
        <title>The Global Catalogue of Microorganisms (GCM) 10K type strain sequencing project: providing services to taxonomists for standard genome sequencing and annotation.</title>
        <authorList>
            <consortium name="The Broad Institute Genomics Platform"/>
            <consortium name="The Broad Institute Genome Sequencing Center for Infectious Disease"/>
            <person name="Wu L."/>
            <person name="Ma J."/>
        </authorList>
    </citation>
    <scope>NUCLEOTIDE SEQUENCE [LARGE SCALE GENOMIC DNA]</scope>
    <source>
        <strain evidence="4">JCM 9687</strain>
    </source>
</reference>
<dbReference type="EMBL" id="BAAAYK010000015">
    <property type="protein sequence ID" value="GAA3353373.1"/>
    <property type="molecule type" value="Genomic_DNA"/>
</dbReference>
<dbReference type="InterPro" id="IPR025736">
    <property type="entry name" value="PucR_C-HTH_dom"/>
</dbReference>